<sequence length="132" mass="14758">MGETMSDFEFGMQGLDHHLAPSTPGTAEEFAQSVIHAICRASVTPSVGRRTYERCMRALSFGSTSRLGLRHPGKADAIDWIWRERSRLYEEYLGSSDRLDYLASLPWVGPATKHSLARQLGCLVEHEHRAVA</sequence>
<dbReference type="Proteomes" id="UP000321085">
    <property type="component" value="Unassembled WGS sequence"/>
</dbReference>
<accession>A0A512C0Y7</accession>
<comment type="caution">
    <text evidence="1">The sequence shown here is derived from an EMBL/GenBank/DDBJ whole genome shotgun (WGS) entry which is preliminary data.</text>
</comment>
<evidence type="ECO:0000313" key="2">
    <source>
        <dbReference type="Proteomes" id="UP000321085"/>
    </source>
</evidence>
<dbReference type="AlphaFoldDB" id="A0A512C0Y7"/>
<reference evidence="1 2" key="1">
    <citation type="submission" date="2019-07" db="EMBL/GenBank/DDBJ databases">
        <title>Whole genome shotgun sequence of Microvirga aerophila NBRC 106136.</title>
        <authorList>
            <person name="Hosoyama A."/>
            <person name="Uohara A."/>
            <person name="Ohji S."/>
            <person name="Ichikawa N."/>
        </authorList>
    </citation>
    <scope>NUCLEOTIDE SEQUENCE [LARGE SCALE GENOMIC DNA]</scope>
    <source>
        <strain evidence="1 2">NBRC 106136</strain>
    </source>
</reference>
<dbReference type="EMBL" id="BJYU01000131">
    <property type="protein sequence ID" value="GEO17869.1"/>
    <property type="molecule type" value="Genomic_DNA"/>
</dbReference>
<gene>
    <name evidence="1" type="ORF">MAE02_55650</name>
</gene>
<evidence type="ECO:0000313" key="1">
    <source>
        <dbReference type="EMBL" id="GEO17869.1"/>
    </source>
</evidence>
<organism evidence="1 2">
    <name type="scientific">Microvirga aerophila</name>
    <dbReference type="NCBI Taxonomy" id="670291"/>
    <lineage>
        <taxon>Bacteria</taxon>
        <taxon>Pseudomonadati</taxon>
        <taxon>Pseudomonadota</taxon>
        <taxon>Alphaproteobacteria</taxon>
        <taxon>Hyphomicrobiales</taxon>
        <taxon>Methylobacteriaceae</taxon>
        <taxon>Microvirga</taxon>
    </lineage>
</organism>
<protein>
    <submittedName>
        <fullName evidence="1">Uncharacterized protein</fullName>
    </submittedName>
</protein>
<name>A0A512C0Y7_9HYPH</name>
<keyword evidence="2" id="KW-1185">Reference proteome</keyword>
<proteinExistence type="predicted"/>